<dbReference type="Proteomes" id="UP001430584">
    <property type="component" value="Unassembled WGS sequence"/>
</dbReference>
<dbReference type="EMBL" id="JAJVCZ030000006">
    <property type="protein sequence ID" value="KAL0259004.1"/>
    <property type="molecule type" value="Genomic_DNA"/>
</dbReference>
<name>A0ABR3CEE6_9PEZI</name>
<comment type="caution">
    <text evidence="4">The sequence shown here is derived from an EMBL/GenBank/DDBJ whole genome shotgun (WGS) entry which is preliminary data.</text>
</comment>
<feature type="compositionally biased region" description="Gly residues" evidence="3">
    <location>
        <begin position="319"/>
        <end position="338"/>
    </location>
</feature>
<evidence type="ECO:0000313" key="5">
    <source>
        <dbReference type="Proteomes" id="UP001430584"/>
    </source>
</evidence>
<keyword evidence="5" id="KW-1185">Reference proteome</keyword>
<feature type="region of interest" description="Disordered" evidence="3">
    <location>
        <begin position="44"/>
        <end position="64"/>
    </location>
</feature>
<evidence type="ECO:0000256" key="2">
    <source>
        <dbReference type="RuleBase" id="RU363116"/>
    </source>
</evidence>
<sequence>MRIIGETQQQWAPLRRKYNLFLARDSSTLHSLDSNVPELTSGDLPLSSSKALQPAPSSPNPTAAADHQSFLQFAHVNEPFLSWGFTLRSDSDQLLGSVNRDFGGFAREIFTDTGVYALRMDAAALAQEEPQHLISNTAAAAAQQGGDAEKNALAEQQQKQQHETSVVQQQQQQQPGMTLDQRAIMLATAVSIDFDYFSRHSNAASGGFFGMMPIPIWFPGGGAAAAEGAAAEGAVAGGAAEGAVTAAKEGEVGAAAAGAGTMVGYEAMQRGRGGAAADDASPVANEPWAGGAPGQSGQQQGNEVWGEQDPWSGWDKGDGGPPTSGGSGGGGDGGGGGFDFDDFF</sequence>
<feature type="compositionally biased region" description="Low complexity" evidence="3">
    <location>
        <begin position="156"/>
        <end position="174"/>
    </location>
</feature>
<evidence type="ECO:0000256" key="3">
    <source>
        <dbReference type="SAM" id="MobiDB-lite"/>
    </source>
</evidence>
<reference evidence="4 5" key="1">
    <citation type="submission" date="2024-02" db="EMBL/GenBank/DDBJ databases">
        <title>De novo assembly and annotation of 12 fungi associated with fruit tree decline syndrome in Ontario, Canada.</title>
        <authorList>
            <person name="Sulman M."/>
            <person name="Ellouze W."/>
            <person name="Ilyukhin E."/>
        </authorList>
    </citation>
    <scope>NUCLEOTIDE SEQUENCE [LARGE SCALE GENOMIC DNA]</scope>
    <source>
        <strain evidence="4 5">FDS-637</strain>
    </source>
</reference>
<protein>
    <recommendedName>
        <fullName evidence="2">Phospholipid scramblase</fullName>
    </recommendedName>
</protein>
<dbReference type="Pfam" id="PF03803">
    <property type="entry name" value="Scramblase"/>
    <property type="match status" value="1"/>
</dbReference>
<gene>
    <name evidence="4" type="ORF">SLS55_006509</name>
</gene>
<dbReference type="PANTHER" id="PTHR23248">
    <property type="entry name" value="PHOSPHOLIPID SCRAMBLASE-RELATED"/>
    <property type="match status" value="1"/>
</dbReference>
<dbReference type="RefSeq" id="XP_066632033.1">
    <property type="nucleotide sequence ID" value="XM_066777938.1"/>
</dbReference>
<evidence type="ECO:0000256" key="1">
    <source>
        <dbReference type="ARBA" id="ARBA00005350"/>
    </source>
</evidence>
<dbReference type="PANTHER" id="PTHR23248:SF9">
    <property type="entry name" value="PHOSPHOLIPID SCRAMBLASE"/>
    <property type="match status" value="1"/>
</dbReference>
<proteinExistence type="inferred from homology"/>
<accession>A0ABR3CEE6</accession>
<feature type="region of interest" description="Disordered" evidence="3">
    <location>
        <begin position="273"/>
        <end position="344"/>
    </location>
</feature>
<organism evidence="4 5">
    <name type="scientific">Diplodia seriata</name>
    <dbReference type="NCBI Taxonomy" id="420778"/>
    <lineage>
        <taxon>Eukaryota</taxon>
        <taxon>Fungi</taxon>
        <taxon>Dikarya</taxon>
        <taxon>Ascomycota</taxon>
        <taxon>Pezizomycotina</taxon>
        <taxon>Dothideomycetes</taxon>
        <taxon>Dothideomycetes incertae sedis</taxon>
        <taxon>Botryosphaeriales</taxon>
        <taxon>Botryosphaeriaceae</taxon>
        <taxon>Diplodia</taxon>
    </lineage>
</organism>
<evidence type="ECO:0000313" key="4">
    <source>
        <dbReference type="EMBL" id="KAL0259004.1"/>
    </source>
</evidence>
<feature type="region of interest" description="Disordered" evidence="3">
    <location>
        <begin position="137"/>
        <end position="174"/>
    </location>
</feature>
<comment type="similarity">
    <text evidence="1 2">Belongs to the phospholipid scramblase family.</text>
</comment>
<dbReference type="InterPro" id="IPR005552">
    <property type="entry name" value="Scramblase"/>
</dbReference>
<dbReference type="GeneID" id="92010594"/>